<dbReference type="PROSITE" id="PS51662">
    <property type="entry name" value="BP_PHYTASE"/>
    <property type="match status" value="1"/>
</dbReference>
<proteinExistence type="predicted"/>
<dbReference type="SUPFAM" id="SSF50956">
    <property type="entry name" value="Thermostable phytase (3-phytase)"/>
    <property type="match status" value="1"/>
</dbReference>
<dbReference type="RefSeq" id="WP_062901540.1">
    <property type="nucleotide sequence ID" value="NZ_CP013342.1"/>
</dbReference>
<dbReference type="InterPro" id="IPR003431">
    <property type="entry name" value="B-propeller_Phytase"/>
</dbReference>
<evidence type="ECO:0000259" key="2">
    <source>
        <dbReference type="PROSITE" id="PS51662"/>
    </source>
</evidence>
<evidence type="ECO:0000313" key="3">
    <source>
        <dbReference type="EMBL" id="AMU94729.1"/>
    </source>
</evidence>
<gene>
    <name evidence="3" type="ORF">AOA14_08965</name>
</gene>
<dbReference type="KEGG" id="ster:AOA14_08965"/>
<reference evidence="3 4" key="2">
    <citation type="journal article" date="2016" name="Genome Announc.">
        <title>Complete Genome Sequence of Sphingopyxis terrae Strain 203-1 (NBRC 111660), a Polyethylene Glycol Degrader.</title>
        <authorList>
            <person name="Ohtsubo Y."/>
            <person name="Nonoyama S."/>
            <person name="Nagata Y."/>
            <person name="Numata M."/>
            <person name="Tsuchikane K."/>
            <person name="Hosoyama A."/>
            <person name="Yamazoe A."/>
            <person name="Tsuda M."/>
            <person name="Fujita N."/>
            <person name="Kawai F."/>
        </authorList>
    </citation>
    <scope>NUCLEOTIDE SEQUENCE [LARGE SCALE GENOMIC DNA]</scope>
    <source>
        <strain evidence="3 4">203-1</strain>
    </source>
</reference>
<dbReference type="PROSITE" id="PS51257">
    <property type="entry name" value="PROKAR_LIPOPROTEIN"/>
    <property type="match status" value="1"/>
</dbReference>
<accession>A0A142VYD6</accession>
<dbReference type="InterPro" id="IPR011042">
    <property type="entry name" value="6-blade_b-propeller_TolB-like"/>
</dbReference>
<protein>
    <submittedName>
        <fullName evidence="3">3-phytase</fullName>
    </submittedName>
</protein>
<name>A0A142VYD6_9SPHN</name>
<dbReference type="Proteomes" id="UP000076234">
    <property type="component" value="Chromosome"/>
</dbReference>
<feature type="domain" description="BPP" evidence="2">
    <location>
        <begin position="28"/>
        <end position="341"/>
    </location>
</feature>
<dbReference type="STRING" id="1219058.AOA14_08965"/>
<dbReference type="AlphaFoldDB" id="A0A142VYD6"/>
<sequence length="344" mass="35422">MMSLRPRQLAASIGFAALLAGCAAQQGPAIHGLPPVAVTADGETAPVGTAKADAADDPAIWVDPADPGRALIIATDKKAGLHLYDLAGRDLAFLEGGRVNNVDVAGNIVVASDRNDGVNAHLAVFALDGAKPALTSLGRASAGPGEAYGLCLKRSAPGEPVTAALIIKDGTVRVGTLKLAEGAKPAFAVQWEHKIPTQSEGCVFDGDTLYVGEEDAGIWRLTPNASGVDAKLVAPVDNQRLVADVEGLATIDHKGQRYLIASSQGDSAYAVFRLPDMDYVGRFAISAGRYGATSETDGIEAVAGNFGAAYPGGLFLAQDGDNAPAAQNFKLVRWDRIAAALGLQ</sequence>
<dbReference type="GO" id="GO:0016158">
    <property type="term" value="F:inositol hexakisphosphate 3-phosphatase activity"/>
    <property type="evidence" value="ECO:0007669"/>
    <property type="project" value="InterPro"/>
</dbReference>
<dbReference type="EMBL" id="CP013342">
    <property type="protein sequence ID" value="AMU94729.1"/>
    <property type="molecule type" value="Genomic_DNA"/>
</dbReference>
<keyword evidence="1" id="KW-0732">Signal</keyword>
<organism evidence="3 4">
    <name type="scientific">Sphingopyxis terrae subsp. terrae NBRC 15098</name>
    <dbReference type="NCBI Taxonomy" id="1219058"/>
    <lineage>
        <taxon>Bacteria</taxon>
        <taxon>Pseudomonadati</taxon>
        <taxon>Pseudomonadota</taxon>
        <taxon>Alphaproteobacteria</taxon>
        <taxon>Sphingomonadales</taxon>
        <taxon>Sphingomonadaceae</taxon>
        <taxon>Sphingopyxis</taxon>
    </lineage>
</organism>
<feature type="chain" id="PRO_5007502516" evidence="1">
    <location>
        <begin position="27"/>
        <end position="344"/>
    </location>
</feature>
<evidence type="ECO:0000256" key="1">
    <source>
        <dbReference type="SAM" id="SignalP"/>
    </source>
</evidence>
<evidence type="ECO:0000313" key="4">
    <source>
        <dbReference type="Proteomes" id="UP000076234"/>
    </source>
</evidence>
<dbReference type="Pfam" id="PF02333">
    <property type="entry name" value="Phytase"/>
    <property type="match status" value="1"/>
</dbReference>
<dbReference type="Gene3D" id="2.120.10.30">
    <property type="entry name" value="TolB, C-terminal domain"/>
    <property type="match status" value="1"/>
</dbReference>
<reference evidence="4" key="1">
    <citation type="submission" date="2015-11" db="EMBL/GenBank/DDBJ databases">
        <title>Complete genome sequence of a polyethylene glycol-degrading strain Sphingopyxis terrae strain 203-1 (NBRC 15098).</title>
        <authorList>
            <person name="Yoshiyuki O."/>
            <person name="Shouta N."/>
            <person name="Nagata Y."/>
            <person name="Numata M."/>
            <person name="Tsuchikane K."/>
            <person name="Hosoyama A."/>
            <person name="Yamazoe A."/>
            <person name="Tsuda M."/>
            <person name="Fujita N."/>
            <person name="Kawai F."/>
        </authorList>
    </citation>
    <scope>NUCLEOTIDE SEQUENCE [LARGE SCALE GENOMIC DNA]</scope>
    <source>
        <strain evidence="4">203-1</strain>
    </source>
</reference>
<feature type="signal peptide" evidence="1">
    <location>
        <begin position="1"/>
        <end position="26"/>
    </location>
</feature>